<organism evidence="4 5">
    <name type="scientific">Paludisphaera borealis</name>
    <dbReference type="NCBI Taxonomy" id="1387353"/>
    <lineage>
        <taxon>Bacteria</taxon>
        <taxon>Pseudomonadati</taxon>
        <taxon>Planctomycetota</taxon>
        <taxon>Planctomycetia</taxon>
        <taxon>Isosphaerales</taxon>
        <taxon>Isosphaeraceae</taxon>
        <taxon>Paludisphaera</taxon>
    </lineage>
</organism>
<feature type="transmembrane region" description="Helical" evidence="2">
    <location>
        <begin position="168"/>
        <end position="188"/>
    </location>
</feature>
<proteinExistence type="predicted"/>
<dbReference type="AlphaFoldDB" id="A0A1U7CL54"/>
<feature type="compositionally biased region" description="Low complexity" evidence="1">
    <location>
        <begin position="284"/>
        <end position="293"/>
    </location>
</feature>
<dbReference type="Proteomes" id="UP000186309">
    <property type="component" value="Chromosome"/>
</dbReference>
<dbReference type="Pfam" id="PF02517">
    <property type="entry name" value="Rce1-like"/>
    <property type="match status" value="1"/>
</dbReference>
<feature type="region of interest" description="Disordered" evidence="1">
    <location>
        <begin position="248"/>
        <end position="293"/>
    </location>
</feature>
<dbReference type="EMBL" id="CP019082">
    <property type="protein sequence ID" value="APW59638.1"/>
    <property type="molecule type" value="Genomic_DNA"/>
</dbReference>
<sequence length="404" mass="43126">MSLPHLDEFVLFVLTGLVMAILLAVLGLWAWAISKLLRGDPLLSRTPILPIRPARWGGRTVFAVILLYIGANLVVGLGFGAATGFRRPAPTPEQATAAATDDGPPDDRLAPDEKEDEHHAPRSPFNAMLLNSLANLLFVVMLPMFLHRAAGVAISELGFSWKEWPRQVSVGAIAALLTVPVVYAVQGLAVQLWNVREHPVQQMMADQMTPGVAALAFVSTVFLAPLVEESLFRGVLLGWLTRIFTAASPSPEPGPKPEGRDEPPTATLESPMLGESDPGASPTDIAPVAIAPAPGVDGPSRPNAVCLPAVVVASLLFAGMHAPQWPAPVGIFLLSMVLGVVFQRTGSLLSVMVLHGVFNGCSTLLLLQGLLARSVQDLKPTVPKFAPPLEPAVRGLIDWWSYFF</sequence>
<evidence type="ECO:0000259" key="3">
    <source>
        <dbReference type="Pfam" id="PF02517"/>
    </source>
</evidence>
<keyword evidence="2" id="KW-0812">Transmembrane</keyword>
<dbReference type="KEGG" id="pbor:BSF38_01065"/>
<dbReference type="RefSeq" id="WP_076343790.1">
    <property type="nucleotide sequence ID" value="NZ_CP019082.1"/>
</dbReference>
<feature type="transmembrane region" description="Helical" evidence="2">
    <location>
        <begin position="61"/>
        <end position="82"/>
    </location>
</feature>
<protein>
    <recommendedName>
        <fullName evidence="3">CAAX prenyl protease 2/Lysostaphin resistance protein A-like domain-containing protein</fullName>
    </recommendedName>
</protein>
<feature type="compositionally biased region" description="Low complexity" evidence="1">
    <location>
        <begin position="92"/>
        <end position="102"/>
    </location>
</feature>
<dbReference type="PANTHER" id="PTHR43592">
    <property type="entry name" value="CAAX AMINO TERMINAL PROTEASE"/>
    <property type="match status" value="1"/>
</dbReference>
<feature type="transmembrane region" description="Helical" evidence="2">
    <location>
        <begin position="348"/>
        <end position="371"/>
    </location>
</feature>
<accession>A0A1U7CL54</accession>
<name>A0A1U7CL54_9BACT</name>
<dbReference type="GO" id="GO:0080120">
    <property type="term" value="P:CAAX-box protein maturation"/>
    <property type="evidence" value="ECO:0007669"/>
    <property type="project" value="UniProtKB-ARBA"/>
</dbReference>
<feature type="transmembrane region" description="Helical" evidence="2">
    <location>
        <begin position="12"/>
        <end position="33"/>
    </location>
</feature>
<dbReference type="STRING" id="1387353.BSF38_01065"/>
<feature type="compositionally biased region" description="Basic and acidic residues" evidence="1">
    <location>
        <begin position="105"/>
        <end position="120"/>
    </location>
</feature>
<gene>
    <name evidence="4" type="ORF">BSF38_01065</name>
</gene>
<evidence type="ECO:0000256" key="1">
    <source>
        <dbReference type="SAM" id="MobiDB-lite"/>
    </source>
</evidence>
<feature type="transmembrane region" description="Helical" evidence="2">
    <location>
        <begin position="208"/>
        <end position="227"/>
    </location>
</feature>
<feature type="domain" description="CAAX prenyl protease 2/Lysostaphin resistance protein A-like" evidence="3">
    <location>
        <begin position="307"/>
        <end position="360"/>
    </location>
</feature>
<dbReference type="OrthoDB" id="258511at2"/>
<evidence type="ECO:0000313" key="5">
    <source>
        <dbReference type="Proteomes" id="UP000186309"/>
    </source>
</evidence>
<keyword evidence="2" id="KW-1133">Transmembrane helix</keyword>
<keyword evidence="5" id="KW-1185">Reference proteome</keyword>
<dbReference type="GO" id="GO:0004175">
    <property type="term" value="F:endopeptidase activity"/>
    <property type="evidence" value="ECO:0007669"/>
    <property type="project" value="UniProtKB-ARBA"/>
</dbReference>
<dbReference type="InterPro" id="IPR003675">
    <property type="entry name" value="Rce1/LyrA-like_dom"/>
</dbReference>
<keyword evidence="2" id="KW-0472">Membrane</keyword>
<evidence type="ECO:0000313" key="4">
    <source>
        <dbReference type="EMBL" id="APW59638.1"/>
    </source>
</evidence>
<reference evidence="5" key="1">
    <citation type="submission" date="2016-12" db="EMBL/GenBank/DDBJ databases">
        <title>Comparative genomics of four Isosphaeraceae planctomycetes: a common pool of plasmids and glycoside hydrolase genes.</title>
        <authorList>
            <person name="Ivanova A."/>
        </authorList>
    </citation>
    <scope>NUCLEOTIDE SEQUENCE [LARGE SCALE GENOMIC DNA]</scope>
    <source>
        <strain evidence="5">PX4</strain>
    </source>
</reference>
<feature type="transmembrane region" description="Helical" evidence="2">
    <location>
        <begin position="325"/>
        <end position="342"/>
    </location>
</feature>
<evidence type="ECO:0000256" key="2">
    <source>
        <dbReference type="SAM" id="Phobius"/>
    </source>
</evidence>
<dbReference type="PANTHER" id="PTHR43592:SF15">
    <property type="entry name" value="CAAX AMINO TERMINAL PROTEASE FAMILY PROTEIN"/>
    <property type="match status" value="1"/>
</dbReference>
<feature type="region of interest" description="Disordered" evidence="1">
    <location>
        <begin position="88"/>
        <end position="121"/>
    </location>
</feature>
<feature type="transmembrane region" description="Helical" evidence="2">
    <location>
        <begin position="128"/>
        <end position="147"/>
    </location>
</feature>